<proteinExistence type="predicted"/>
<name>A0A9D4BTL8_DREPO</name>
<protein>
    <submittedName>
        <fullName evidence="1">Uncharacterized protein</fullName>
    </submittedName>
</protein>
<keyword evidence="2" id="KW-1185">Reference proteome</keyword>
<comment type="caution">
    <text evidence="1">The sequence shown here is derived from an EMBL/GenBank/DDBJ whole genome shotgun (WGS) entry which is preliminary data.</text>
</comment>
<sequence length="52" mass="5475">MSVKSDEESEAYKLGPGSGPGIVKHVLLFSIPVFNLWTADAPLNGPVHGLAK</sequence>
<organism evidence="1 2">
    <name type="scientific">Dreissena polymorpha</name>
    <name type="common">Zebra mussel</name>
    <name type="synonym">Mytilus polymorpha</name>
    <dbReference type="NCBI Taxonomy" id="45954"/>
    <lineage>
        <taxon>Eukaryota</taxon>
        <taxon>Metazoa</taxon>
        <taxon>Spiralia</taxon>
        <taxon>Lophotrochozoa</taxon>
        <taxon>Mollusca</taxon>
        <taxon>Bivalvia</taxon>
        <taxon>Autobranchia</taxon>
        <taxon>Heteroconchia</taxon>
        <taxon>Euheterodonta</taxon>
        <taxon>Imparidentia</taxon>
        <taxon>Neoheterodontei</taxon>
        <taxon>Myida</taxon>
        <taxon>Dreissenoidea</taxon>
        <taxon>Dreissenidae</taxon>
        <taxon>Dreissena</taxon>
    </lineage>
</organism>
<dbReference type="EMBL" id="JAIWYP010000014">
    <property type="protein sequence ID" value="KAH3708980.1"/>
    <property type="molecule type" value="Genomic_DNA"/>
</dbReference>
<reference evidence="1" key="2">
    <citation type="submission" date="2020-11" db="EMBL/GenBank/DDBJ databases">
        <authorList>
            <person name="McCartney M.A."/>
            <person name="Auch B."/>
            <person name="Kono T."/>
            <person name="Mallez S."/>
            <person name="Becker A."/>
            <person name="Gohl D.M."/>
            <person name="Silverstein K.A.T."/>
            <person name="Koren S."/>
            <person name="Bechman K.B."/>
            <person name="Herman A."/>
            <person name="Abrahante J.E."/>
            <person name="Garbe J."/>
        </authorList>
    </citation>
    <scope>NUCLEOTIDE SEQUENCE</scope>
    <source>
        <strain evidence="1">Duluth1</strain>
        <tissue evidence="1">Whole animal</tissue>
    </source>
</reference>
<evidence type="ECO:0000313" key="1">
    <source>
        <dbReference type="EMBL" id="KAH3708980.1"/>
    </source>
</evidence>
<reference evidence="1" key="1">
    <citation type="journal article" date="2019" name="bioRxiv">
        <title>The Genome of the Zebra Mussel, Dreissena polymorpha: A Resource for Invasive Species Research.</title>
        <authorList>
            <person name="McCartney M.A."/>
            <person name="Auch B."/>
            <person name="Kono T."/>
            <person name="Mallez S."/>
            <person name="Zhang Y."/>
            <person name="Obille A."/>
            <person name="Becker A."/>
            <person name="Abrahante J.E."/>
            <person name="Garbe J."/>
            <person name="Badalamenti J.P."/>
            <person name="Herman A."/>
            <person name="Mangelson H."/>
            <person name="Liachko I."/>
            <person name="Sullivan S."/>
            <person name="Sone E.D."/>
            <person name="Koren S."/>
            <person name="Silverstein K.A.T."/>
            <person name="Beckman K.B."/>
            <person name="Gohl D.M."/>
        </authorList>
    </citation>
    <scope>NUCLEOTIDE SEQUENCE</scope>
    <source>
        <strain evidence="1">Duluth1</strain>
        <tissue evidence="1">Whole animal</tissue>
    </source>
</reference>
<evidence type="ECO:0000313" key="2">
    <source>
        <dbReference type="Proteomes" id="UP000828390"/>
    </source>
</evidence>
<dbReference type="AlphaFoldDB" id="A0A9D4BTL8"/>
<accession>A0A9D4BTL8</accession>
<gene>
    <name evidence="1" type="ORF">DPMN_068440</name>
</gene>
<dbReference type="Proteomes" id="UP000828390">
    <property type="component" value="Unassembled WGS sequence"/>
</dbReference>